<feature type="region of interest" description="Disordered" evidence="1">
    <location>
        <begin position="101"/>
        <end position="131"/>
    </location>
</feature>
<gene>
    <name evidence="2" type="ORF">GCM10009533_15140</name>
</gene>
<evidence type="ECO:0008006" key="4">
    <source>
        <dbReference type="Google" id="ProtNLM"/>
    </source>
</evidence>
<evidence type="ECO:0000313" key="2">
    <source>
        <dbReference type="EMBL" id="GAA0517002.1"/>
    </source>
</evidence>
<reference evidence="3" key="1">
    <citation type="journal article" date="2019" name="Int. J. Syst. Evol. Microbiol.">
        <title>The Global Catalogue of Microorganisms (GCM) 10K type strain sequencing project: providing services to taxonomists for standard genome sequencing and annotation.</title>
        <authorList>
            <consortium name="The Broad Institute Genomics Platform"/>
            <consortium name="The Broad Institute Genome Sequencing Center for Infectious Disease"/>
            <person name="Wu L."/>
            <person name="Ma J."/>
        </authorList>
    </citation>
    <scope>NUCLEOTIDE SEQUENCE [LARGE SCALE GENOMIC DNA]</scope>
    <source>
        <strain evidence="3">JCM 10303</strain>
    </source>
</reference>
<proteinExistence type="predicted"/>
<accession>A0ABP3MBF5</accession>
<name>A0ABP3MBF5_SACER</name>
<evidence type="ECO:0000313" key="3">
    <source>
        <dbReference type="Proteomes" id="UP001500729"/>
    </source>
</evidence>
<organism evidence="2 3">
    <name type="scientific">Saccharopolyspora erythraea</name>
    <name type="common">Streptomyces erythraeus</name>
    <dbReference type="NCBI Taxonomy" id="1836"/>
    <lineage>
        <taxon>Bacteria</taxon>
        <taxon>Bacillati</taxon>
        <taxon>Actinomycetota</taxon>
        <taxon>Actinomycetes</taxon>
        <taxon>Pseudonocardiales</taxon>
        <taxon>Pseudonocardiaceae</taxon>
        <taxon>Saccharopolyspora</taxon>
    </lineage>
</organism>
<keyword evidence="3" id="KW-1185">Reference proteome</keyword>
<feature type="region of interest" description="Disordered" evidence="1">
    <location>
        <begin position="1"/>
        <end position="38"/>
    </location>
</feature>
<evidence type="ECO:0000256" key="1">
    <source>
        <dbReference type="SAM" id="MobiDB-lite"/>
    </source>
</evidence>
<comment type="caution">
    <text evidence="2">The sequence shown here is derived from an EMBL/GenBank/DDBJ whole genome shotgun (WGS) entry which is preliminary data.</text>
</comment>
<dbReference type="EMBL" id="BAAAGS010000007">
    <property type="protein sequence ID" value="GAA0517002.1"/>
    <property type="molecule type" value="Genomic_DNA"/>
</dbReference>
<protein>
    <recommendedName>
        <fullName evidence="4">ANTAR domain-containing protein</fullName>
    </recommendedName>
</protein>
<sequence length="131" mass="13487">MTGRAASSGWRDLDATARAMARATEGLEEAAGPTPGTPEELAAAQEALLVVTAAGNKLARQLDLLAHRYSGSGLVQPSEVQVALDQAAAAAEDLGNCTKVAAQAIEDEREPRADAPPSGPGPQRTGEQDER</sequence>
<dbReference type="Proteomes" id="UP001500729">
    <property type="component" value="Unassembled WGS sequence"/>
</dbReference>